<gene>
    <name evidence="3" type="ORF">NCU03003</name>
</gene>
<dbReference type="GeneID" id="3881539"/>
<keyword evidence="2" id="KW-0812">Transmembrane</keyword>
<dbReference type="PIR" id="T50966">
    <property type="entry name" value="T50966"/>
</dbReference>
<evidence type="ECO:0000256" key="2">
    <source>
        <dbReference type="SAM" id="Phobius"/>
    </source>
</evidence>
<dbReference type="EMBL" id="CM002236">
    <property type="protein sequence ID" value="EAA36153.2"/>
    <property type="molecule type" value="Genomic_DNA"/>
</dbReference>
<evidence type="ECO:0000313" key="3">
    <source>
        <dbReference type="EMBL" id="EAA36153.2"/>
    </source>
</evidence>
<feature type="compositionally biased region" description="Polar residues" evidence="1">
    <location>
        <begin position="22"/>
        <end position="31"/>
    </location>
</feature>
<keyword evidence="4" id="KW-1185">Reference proteome</keyword>
<accession>Q1K938</accession>
<dbReference type="AlphaFoldDB" id="Q1K938"/>
<reference evidence="3 4" key="1">
    <citation type="journal article" date="2003" name="Nature">
        <title>The genome sequence of the filamentous fungus Neurospora crassa.</title>
        <authorList>
            <person name="Galagan J.E."/>
            <person name="Calvo S.E."/>
            <person name="Borkovich K.A."/>
            <person name="Selker E.U."/>
            <person name="Read N.D."/>
            <person name="Jaffe D."/>
            <person name="FitzHugh W."/>
            <person name="Ma L.J."/>
            <person name="Smirnov S."/>
            <person name="Purcell S."/>
            <person name="Rehman B."/>
            <person name="Elkins T."/>
            <person name="Engels R."/>
            <person name="Wang S."/>
            <person name="Nielsen C.B."/>
            <person name="Butler J."/>
            <person name="Endrizzi M."/>
            <person name="Qui D."/>
            <person name="Ianakiev P."/>
            <person name="Bell-Pedersen D."/>
            <person name="Nelson M.A."/>
            <person name="Werner-Washburne M."/>
            <person name="Selitrennikoff C.P."/>
            <person name="Kinsey J.A."/>
            <person name="Braun E.L."/>
            <person name="Zelter A."/>
            <person name="Schulte U."/>
            <person name="Kothe G.O."/>
            <person name="Jedd G."/>
            <person name="Mewes W."/>
            <person name="Staben C."/>
            <person name="Marcotte E."/>
            <person name="Greenberg D."/>
            <person name="Roy A."/>
            <person name="Foley K."/>
            <person name="Naylor J."/>
            <person name="Stange-Thomann N."/>
            <person name="Barrett R."/>
            <person name="Gnerre S."/>
            <person name="Kamal M."/>
            <person name="Kamvysselis M."/>
            <person name="Mauceli E."/>
            <person name="Bielke C."/>
            <person name="Rudd S."/>
            <person name="Frishman D."/>
            <person name="Krystofova S."/>
            <person name="Rasmussen C."/>
            <person name="Metzenberg R.L."/>
            <person name="Perkins D.D."/>
            <person name="Kroken S."/>
            <person name="Cogoni C."/>
            <person name="Macino G."/>
            <person name="Catcheside D."/>
            <person name="Li W."/>
            <person name="Pratt R.J."/>
            <person name="Osmani S.A."/>
            <person name="DeSouza C.P."/>
            <person name="Glass L."/>
            <person name="Orbach M.J."/>
            <person name="Berglund J.A."/>
            <person name="Voelker R."/>
            <person name="Yarden O."/>
            <person name="Plamann M."/>
            <person name="Seiler S."/>
            <person name="Dunlap J."/>
            <person name="Radford A."/>
            <person name="Aramayo R."/>
            <person name="Natvig D.O."/>
            <person name="Alex L.A."/>
            <person name="Mannhaupt G."/>
            <person name="Ebbole D.J."/>
            <person name="Freitag M."/>
            <person name="Paulsen I."/>
            <person name="Sachs M.S."/>
            <person name="Lander E.S."/>
            <person name="Nusbaum C."/>
            <person name="Birren B."/>
        </authorList>
    </citation>
    <scope>NUCLEOTIDE SEQUENCE [LARGE SCALE GENOMIC DNA]</scope>
    <source>
        <strain evidence="4">ATCC 24698 / 74-OR23-1A / CBS 708.71 / DSM 1257 / FGSC 987</strain>
    </source>
</reference>
<feature type="region of interest" description="Disordered" evidence="1">
    <location>
        <begin position="157"/>
        <end position="186"/>
    </location>
</feature>
<dbReference type="OrthoDB" id="4586433at2759"/>
<organism evidence="3 4">
    <name type="scientific">Neurospora crassa (strain ATCC 24698 / 74-OR23-1A / CBS 708.71 / DSM 1257 / FGSC 987)</name>
    <dbReference type="NCBI Taxonomy" id="367110"/>
    <lineage>
        <taxon>Eukaryota</taxon>
        <taxon>Fungi</taxon>
        <taxon>Dikarya</taxon>
        <taxon>Ascomycota</taxon>
        <taxon>Pezizomycotina</taxon>
        <taxon>Sordariomycetes</taxon>
        <taxon>Sordariomycetidae</taxon>
        <taxon>Sordariales</taxon>
        <taxon>Sordariaceae</taxon>
        <taxon>Neurospora</taxon>
    </lineage>
</organism>
<feature type="compositionally biased region" description="Polar residues" evidence="1">
    <location>
        <begin position="157"/>
        <end position="167"/>
    </location>
</feature>
<feature type="compositionally biased region" description="Low complexity" evidence="1">
    <location>
        <begin position="168"/>
        <end position="186"/>
    </location>
</feature>
<keyword evidence="2" id="KW-0472">Membrane</keyword>
<feature type="transmembrane region" description="Helical" evidence="2">
    <location>
        <begin position="121"/>
        <end position="147"/>
    </location>
</feature>
<dbReference type="VEuPathDB" id="FungiDB:NCU03003"/>
<evidence type="ECO:0000256" key="1">
    <source>
        <dbReference type="SAM" id="MobiDB-lite"/>
    </source>
</evidence>
<dbReference type="Proteomes" id="UP000001805">
    <property type="component" value="Chromosome 1, Linkage Group I"/>
</dbReference>
<protein>
    <submittedName>
        <fullName evidence="3">Uncharacterized protein</fullName>
    </submittedName>
</protein>
<evidence type="ECO:0000313" key="4">
    <source>
        <dbReference type="Proteomes" id="UP000001805"/>
    </source>
</evidence>
<feature type="region of interest" description="Disordered" evidence="1">
    <location>
        <begin position="1"/>
        <end position="31"/>
    </location>
</feature>
<dbReference type="KEGG" id="ncr:NCU03003"/>
<keyword evidence="2" id="KW-1133">Transmembrane helix</keyword>
<proteinExistence type="predicted"/>
<name>Q1K938_NEUCR</name>
<dbReference type="InParanoid" id="Q1K938"/>
<dbReference type="RefSeq" id="XP_965389.2">
    <property type="nucleotide sequence ID" value="XM_960296.3"/>
</dbReference>
<sequence>MASEGRNAGPSDQPAVEVRPEMTSQQSQTFKSYGQDYQFAETWANPPPEFVVSTGVANNDQNPGLLEEAHPNSGGNGGATNLASIGGSFRTKESQHTADEQPEIIWVPPSDKPWYKKIAKLWWMIGGISTLGIIAVILAILGALGMLDGHHHNTLPESTASATSSIEPSLLSTGTSTLPTASPTSTNLAKQCTDTSTFIEHLAWMGTEVGGYEATYDAASSGKECCNRCFNGDPGCAGWMYDGANKFTPCTKVMVTKDEGNPNKQCPKGKAAATFFSQNPDKMVVGGIGPCSGESQIQH</sequence>